<accession>A0A0C9PKK1</accession>
<evidence type="ECO:0000313" key="2">
    <source>
        <dbReference type="EMBL" id="GAN35516.1"/>
    </source>
</evidence>
<organism evidence="2 3">
    <name type="scientific">Lacticaseibacillus paracasei NRIC 0644</name>
    <dbReference type="NCBI Taxonomy" id="1435038"/>
    <lineage>
        <taxon>Bacteria</taxon>
        <taxon>Bacillati</taxon>
        <taxon>Bacillota</taxon>
        <taxon>Bacilli</taxon>
        <taxon>Lactobacillales</taxon>
        <taxon>Lactobacillaceae</taxon>
        <taxon>Lacticaseibacillus</taxon>
    </lineage>
</organism>
<dbReference type="PANTHER" id="PTHR43364:SF1">
    <property type="entry name" value="OXIDOREDUCTASE YDHF"/>
    <property type="match status" value="1"/>
</dbReference>
<dbReference type="AlphaFoldDB" id="A0A0C9PKK1"/>
<dbReference type="Gene3D" id="3.20.20.100">
    <property type="entry name" value="NADP-dependent oxidoreductase domain"/>
    <property type="match status" value="1"/>
</dbReference>
<dbReference type="GO" id="GO:0005829">
    <property type="term" value="C:cytosol"/>
    <property type="evidence" value="ECO:0007669"/>
    <property type="project" value="TreeGrafter"/>
</dbReference>
<protein>
    <submittedName>
        <fullName evidence="2">Aldo/keto reductase</fullName>
    </submittedName>
</protein>
<dbReference type="InterPro" id="IPR050523">
    <property type="entry name" value="AKR_Detox_Biosynth"/>
</dbReference>
<feature type="domain" description="NADP-dependent oxidoreductase" evidence="1">
    <location>
        <begin position="17"/>
        <end position="307"/>
    </location>
</feature>
<dbReference type="PANTHER" id="PTHR43364">
    <property type="entry name" value="NADH-SPECIFIC METHYLGLYOXAL REDUCTASE-RELATED"/>
    <property type="match status" value="1"/>
</dbReference>
<dbReference type="CDD" id="cd19092">
    <property type="entry name" value="AKR_BsYcsN_EcYdhF-like"/>
    <property type="match status" value="1"/>
</dbReference>
<dbReference type="EMBL" id="BAYM01000008">
    <property type="protein sequence ID" value="GAN35516.1"/>
    <property type="molecule type" value="Genomic_DNA"/>
</dbReference>
<dbReference type="Proteomes" id="UP000032552">
    <property type="component" value="Unassembled WGS sequence"/>
</dbReference>
<gene>
    <name evidence="2" type="ORF">LC0644_0105</name>
</gene>
<reference evidence="3" key="1">
    <citation type="submission" date="2014-05" db="EMBL/GenBank/DDBJ databases">
        <title>Whole genome sequencing of Lactobacillus casei NRIC0644.</title>
        <authorList>
            <person name="Atarashi H."/>
            <person name="Yoshida Y."/>
            <person name="Fujimura S."/>
            <person name="Tanaka N."/>
            <person name="Shiwa Y."/>
            <person name="Yoshikawa H."/>
            <person name="Okada S."/>
            <person name="Nakagawa J."/>
        </authorList>
    </citation>
    <scope>NUCLEOTIDE SEQUENCE [LARGE SCALE GENOMIC DNA]</scope>
    <source>
        <strain evidence="3">NRIC0644</strain>
    </source>
</reference>
<dbReference type="InterPro" id="IPR036812">
    <property type="entry name" value="NAD(P)_OxRdtase_dom_sf"/>
</dbReference>
<dbReference type="InterPro" id="IPR023210">
    <property type="entry name" value="NADP_OxRdtase_dom"/>
</dbReference>
<comment type="caution">
    <text evidence="2">The sequence shown here is derived from an EMBL/GenBank/DDBJ whole genome shotgun (WGS) entry which is preliminary data.</text>
</comment>
<dbReference type="Pfam" id="PF00248">
    <property type="entry name" value="Aldo_ket_red"/>
    <property type="match status" value="1"/>
</dbReference>
<name>A0A0C9PKK1_LACPA</name>
<dbReference type="SUPFAM" id="SSF51430">
    <property type="entry name" value="NAD(P)-linked oxidoreductase"/>
    <property type="match status" value="1"/>
</dbReference>
<evidence type="ECO:0000313" key="3">
    <source>
        <dbReference type="Proteomes" id="UP000032552"/>
    </source>
</evidence>
<proteinExistence type="predicted"/>
<dbReference type="RefSeq" id="WP_003567378.1">
    <property type="nucleotide sequence ID" value="NZ_BAYM01000008.1"/>
</dbReference>
<evidence type="ECO:0000259" key="1">
    <source>
        <dbReference type="Pfam" id="PF00248"/>
    </source>
</evidence>
<sequence>MKQVRLGGSNWQASSVALGIMRMNVLAPDKAANVLDSAYNDGINFIDSADIYGQGKSEEVFGEALKQASVSRDQLFIQSKVGIVVDPKRSHGSLVFGKRYDFSKDHLLSAVDHILKRLQVDYLDSVLLHRPDPLMEVDDVAAAFDALEQSGKVRHFGVSNFNPEQIALLESGIRQPLLIDQVQFSVAHTGMVNAGMHTNMADAASVDHDGSLLPYLQRKHMTLQAWSPFQYGMFEGTFIDSPKFKALNDELQKVADHYHTNKNAIAVAWLLRHPVGVQVILGSMNPEHIKESAEGADITLTRQEWYDIYFAAGNDLP</sequence>